<dbReference type="EMBL" id="JACGWN010000016">
    <property type="protein sequence ID" value="KAL0395031.1"/>
    <property type="molecule type" value="Genomic_DNA"/>
</dbReference>
<name>A0AAW2SR44_9LAMI</name>
<proteinExistence type="predicted"/>
<reference evidence="1" key="2">
    <citation type="journal article" date="2024" name="Plant">
        <title>Genomic evolution and insights into agronomic trait innovations of Sesamum species.</title>
        <authorList>
            <person name="Miao H."/>
            <person name="Wang L."/>
            <person name="Qu L."/>
            <person name="Liu H."/>
            <person name="Sun Y."/>
            <person name="Le M."/>
            <person name="Wang Q."/>
            <person name="Wei S."/>
            <person name="Zheng Y."/>
            <person name="Lin W."/>
            <person name="Duan Y."/>
            <person name="Cao H."/>
            <person name="Xiong S."/>
            <person name="Wang X."/>
            <person name="Wei L."/>
            <person name="Li C."/>
            <person name="Ma Q."/>
            <person name="Ju M."/>
            <person name="Zhao R."/>
            <person name="Li G."/>
            <person name="Mu C."/>
            <person name="Tian Q."/>
            <person name="Mei H."/>
            <person name="Zhang T."/>
            <person name="Gao T."/>
            <person name="Zhang H."/>
        </authorList>
    </citation>
    <scope>NUCLEOTIDE SEQUENCE</scope>
    <source>
        <strain evidence="1">KEN1</strain>
    </source>
</reference>
<evidence type="ECO:0000313" key="1">
    <source>
        <dbReference type="EMBL" id="KAL0395031.1"/>
    </source>
</evidence>
<protein>
    <submittedName>
        <fullName evidence="1">Uncharacterized protein</fullName>
    </submittedName>
</protein>
<gene>
    <name evidence="1" type="ORF">Slati_4469300</name>
</gene>
<comment type="caution">
    <text evidence="1">The sequence shown here is derived from an EMBL/GenBank/DDBJ whole genome shotgun (WGS) entry which is preliminary data.</text>
</comment>
<dbReference type="AlphaFoldDB" id="A0AAW2SR44"/>
<organism evidence="1">
    <name type="scientific">Sesamum latifolium</name>
    <dbReference type="NCBI Taxonomy" id="2727402"/>
    <lineage>
        <taxon>Eukaryota</taxon>
        <taxon>Viridiplantae</taxon>
        <taxon>Streptophyta</taxon>
        <taxon>Embryophyta</taxon>
        <taxon>Tracheophyta</taxon>
        <taxon>Spermatophyta</taxon>
        <taxon>Magnoliopsida</taxon>
        <taxon>eudicotyledons</taxon>
        <taxon>Gunneridae</taxon>
        <taxon>Pentapetalae</taxon>
        <taxon>asterids</taxon>
        <taxon>lamiids</taxon>
        <taxon>Lamiales</taxon>
        <taxon>Pedaliaceae</taxon>
        <taxon>Sesamum</taxon>
    </lineage>
</organism>
<accession>A0AAW2SR44</accession>
<reference evidence="1" key="1">
    <citation type="submission" date="2020-06" db="EMBL/GenBank/DDBJ databases">
        <authorList>
            <person name="Li T."/>
            <person name="Hu X."/>
            <person name="Zhang T."/>
            <person name="Song X."/>
            <person name="Zhang H."/>
            <person name="Dai N."/>
            <person name="Sheng W."/>
            <person name="Hou X."/>
            <person name="Wei L."/>
        </authorList>
    </citation>
    <scope>NUCLEOTIDE SEQUENCE</scope>
    <source>
        <strain evidence="1">KEN1</strain>
        <tissue evidence="1">Leaf</tissue>
    </source>
</reference>
<sequence>MWPDGYNYQRQFLYNYCLTKEREQTFVDPLLDHARLSQFRVGQENRHAVHCSLHAVNKAHDTKVIGPWAISRVKRLHKRYEVFNWLIHRPDVI</sequence>